<comment type="caution">
    <text evidence="1">The sequence shown here is derived from an EMBL/GenBank/DDBJ whole genome shotgun (WGS) entry which is preliminary data.</text>
</comment>
<proteinExistence type="predicted"/>
<evidence type="ECO:0000313" key="2">
    <source>
        <dbReference type="Proteomes" id="UP000663868"/>
    </source>
</evidence>
<gene>
    <name evidence="1" type="ORF">KXQ929_LOCUS51262</name>
</gene>
<protein>
    <submittedName>
        <fullName evidence="1">Uncharacterized protein</fullName>
    </submittedName>
</protein>
<dbReference type="EMBL" id="CAJOBB010025035">
    <property type="protein sequence ID" value="CAF4405350.1"/>
    <property type="molecule type" value="Genomic_DNA"/>
</dbReference>
<evidence type="ECO:0000313" key="1">
    <source>
        <dbReference type="EMBL" id="CAF4405350.1"/>
    </source>
</evidence>
<dbReference type="AlphaFoldDB" id="A0A820PGT4"/>
<name>A0A820PGT4_9BILA</name>
<feature type="non-terminal residue" evidence="1">
    <location>
        <position position="1"/>
    </location>
</feature>
<dbReference type="Proteomes" id="UP000663868">
    <property type="component" value="Unassembled WGS sequence"/>
</dbReference>
<accession>A0A820PGT4</accession>
<organism evidence="1 2">
    <name type="scientific">Adineta steineri</name>
    <dbReference type="NCBI Taxonomy" id="433720"/>
    <lineage>
        <taxon>Eukaryota</taxon>
        <taxon>Metazoa</taxon>
        <taxon>Spiralia</taxon>
        <taxon>Gnathifera</taxon>
        <taxon>Rotifera</taxon>
        <taxon>Eurotatoria</taxon>
        <taxon>Bdelloidea</taxon>
        <taxon>Adinetida</taxon>
        <taxon>Adinetidae</taxon>
        <taxon>Adineta</taxon>
    </lineage>
</organism>
<reference evidence="1" key="1">
    <citation type="submission" date="2021-02" db="EMBL/GenBank/DDBJ databases">
        <authorList>
            <person name="Nowell W R."/>
        </authorList>
    </citation>
    <scope>NUCLEOTIDE SEQUENCE</scope>
</reference>
<sequence length="124" mass="14684">MIAFDSQIRCTTFRLLNKLQTFIDLSRSPYIPAQFEQYLLELLRNETTFLVLDEIIPLAAKFQHKNHRFIDAFPDRINSPKWTTYLDRRRQIILLLEYSSSSLHFLLSSIENDNDLSQLAFESL</sequence>